<dbReference type="InterPro" id="IPR016035">
    <property type="entry name" value="Acyl_Trfase/lysoPLipase"/>
</dbReference>
<name>A0A4S9CXH7_AURPU</name>
<evidence type="ECO:0000313" key="1">
    <source>
        <dbReference type="EMBL" id="THX12312.1"/>
    </source>
</evidence>
<dbReference type="EMBL" id="QZAS01000012">
    <property type="protein sequence ID" value="THX12312.1"/>
    <property type="molecule type" value="Genomic_DNA"/>
</dbReference>
<sequence length="462" mass="52235">MSPFEYQQSTFPPYTVEREACIDLEYTLLSCQCDLAFSDSVIVADETSWPACIFVLECLLKKIIEIEKQEDSLTTTSKASPLMRVFKTDNDDFRLHHYFDLICGAGIGGKLTASRLASPMLGHLRLSLQETITRIAEVRDYPRPSLWAWATSNARIENSRHIHTRLHHTLEPEALRSSLDSCNSPRDVCHDDATRFSSVPGMCQTLVFAARKEDPAELCVFRSYQEPAVGDMNPRDKHNTTPPVSLVNVCRVAMANPSYFESVDIRLDPRKPAECMIEATTKDINLSSLAEQEVKLVYDSTSSLHCLLEIGGQAEKASSSWRFPWSSNEVQTDHFRSEAENNTFAANLEKIRVTDLNVLAHHITRGSRAQAENFCLARGLYAQLEKCARLLVEARRARADTSNWEIFAFSDRYTCSICRGEGRDSGILDKPAFFDHVDFTHEFYGLAPPEMMKVQEESKLKL</sequence>
<dbReference type="AlphaFoldDB" id="A0A4S9CXH7"/>
<gene>
    <name evidence="1" type="ORF">D6D13_04415</name>
</gene>
<comment type="caution">
    <text evidence="1">The sequence shown here is derived from an EMBL/GenBank/DDBJ whole genome shotgun (WGS) entry which is preliminary data.</text>
</comment>
<accession>A0A4S9CXH7</accession>
<proteinExistence type="predicted"/>
<dbReference type="SUPFAM" id="SSF52151">
    <property type="entry name" value="FabD/lysophospholipase-like"/>
    <property type="match status" value="1"/>
</dbReference>
<organism evidence="1">
    <name type="scientific">Aureobasidium pullulans</name>
    <name type="common">Black yeast</name>
    <name type="synonym">Pullularia pullulans</name>
    <dbReference type="NCBI Taxonomy" id="5580"/>
    <lineage>
        <taxon>Eukaryota</taxon>
        <taxon>Fungi</taxon>
        <taxon>Dikarya</taxon>
        <taxon>Ascomycota</taxon>
        <taxon>Pezizomycotina</taxon>
        <taxon>Dothideomycetes</taxon>
        <taxon>Dothideomycetidae</taxon>
        <taxon>Dothideales</taxon>
        <taxon>Saccotheciaceae</taxon>
        <taxon>Aureobasidium</taxon>
    </lineage>
</organism>
<dbReference type="Gene3D" id="3.40.1090.10">
    <property type="entry name" value="Cytosolic phospholipase A2 catalytic domain"/>
    <property type="match status" value="1"/>
</dbReference>
<reference evidence="1" key="1">
    <citation type="submission" date="2018-10" db="EMBL/GenBank/DDBJ databases">
        <title>Fifty Aureobasidium pullulans genomes reveal a recombining polyextremotolerant generalist.</title>
        <authorList>
            <person name="Gostincar C."/>
            <person name="Turk M."/>
            <person name="Zajc J."/>
            <person name="Gunde-Cimerman N."/>
        </authorList>
    </citation>
    <scope>NUCLEOTIDE SEQUENCE [LARGE SCALE GENOMIC DNA]</scope>
    <source>
        <strain evidence="1">EXF-10085</strain>
    </source>
</reference>
<protein>
    <submittedName>
        <fullName evidence="1">Uncharacterized protein</fullName>
    </submittedName>
</protein>